<protein>
    <recommendedName>
        <fullName evidence="7">Plectin/eS10 N-terminal domain-containing protein</fullName>
    </recommendedName>
</protein>
<reference evidence="10" key="2">
    <citation type="submission" date="2009-11" db="EMBL/GenBank/DDBJ databases">
        <title>The Genome Sequence of Allomyces macrogynus strain ATCC 38327.</title>
        <authorList>
            <consortium name="The Broad Institute Genome Sequencing Platform"/>
            <person name="Russ C."/>
            <person name="Cuomo C."/>
            <person name="Shea T."/>
            <person name="Young S.K."/>
            <person name="Zeng Q."/>
            <person name="Koehrsen M."/>
            <person name="Haas B."/>
            <person name="Borodovsky M."/>
            <person name="Guigo R."/>
            <person name="Alvarado L."/>
            <person name="Berlin A."/>
            <person name="Borenstein D."/>
            <person name="Chen Z."/>
            <person name="Engels R."/>
            <person name="Freedman E."/>
            <person name="Gellesch M."/>
            <person name="Goldberg J."/>
            <person name="Griggs A."/>
            <person name="Gujja S."/>
            <person name="Heiman D."/>
            <person name="Hepburn T."/>
            <person name="Howarth C."/>
            <person name="Jen D."/>
            <person name="Larson L."/>
            <person name="Lewis B."/>
            <person name="Mehta T."/>
            <person name="Park D."/>
            <person name="Pearson M."/>
            <person name="Roberts A."/>
            <person name="Saif S."/>
            <person name="Shenoy N."/>
            <person name="Sisk P."/>
            <person name="Stolte C."/>
            <person name="Sykes S."/>
            <person name="Walk T."/>
            <person name="White J."/>
            <person name="Yandava C."/>
            <person name="Burger G."/>
            <person name="Gray M.W."/>
            <person name="Holland P.W.H."/>
            <person name="King N."/>
            <person name="Lang F.B.F."/>
            <person name="Roger A.J."/>
            <person name="Ruiz-Trillo I."/>
            <person name="Lander E."/>
            <person name="Nusbaum C."/>
        </authorList>
    </citation>
    <scope>NUCLEOTIDE SEQUENCE [LARGE SCALE GENOMIC DNA]</scope>
    <source>
        <strain evidence="10">ATCC 38327</strain>
    </source>
</reference>
<dbReference type="Pfam" id="PF03501">
    <property type="entry name" value="S10_plectin"/>
    <property type="match status" value="1"/>
</dbReference>
<reference evidence="8 10" key="1">
    <citation type="submission" date="2009-11" db="EMBL/GenBank/DDBJ databases">
        <title>Annotation of Allomyces macrogynus ATCC 38327.</title>
        <authorList>
            <consortium name="The Broad Institute Genome Sequencing Platform"/>
            <person name="Russ C."/>
            <person name="Cuomo C."/>
            <person name="Burger G."/>
            <person name="Gray M.W."/>
            <person name="Holland P.W.H."/>
            <person name="King N."/>
            <person name="Lang F.B.F."/>
            <person name="Roger A.J."/>
            <person name="Ruiz-Trillo I."/>
            <person name="Young S.K."/>
            <person name="Zeng Q."/>
            <person name="Gargeya S."/>
            <person name="Fitzgerald M."/>
            <person name="Haas B."/>
            <person name="Abouelleil A."/>
            <person name="Alvarado L."/>
            <person name="Arachchi H.M."/>
            <person name="Berlin A."/>
            <person name="Chapman S.B."/>
            <person name="Gearin G."/>
            <person name="Goldberg J."/>
            <person name="Griggs A."/>
            <person name="Gujja S."/>
            <person name="Hansen M."/>
            <person name="Heiman D."/>
            <person name="Howarth C."/>
            <person name="Larimer J."/>
            <person name="Lui A."/>
            <person name="MacDonald P.J.P."/>
            <person name="McCowen C."/>
            <person name="Montmayeur A."/>
            <person name="Murphy C."/>
            <person name="Neiman D."/>
            <person name="Pearson M."/>
            <person name="Priest M."/>
            <person name="Roberts A."/>
            <person name="Saif S."/>
            <person name="Shea T."/>
            <person name="Sisk P."/>
            <person name="Stolte C."/>
            <person name="Sykes S."/>
            <person name="Wortman J."/>
            <person name="Nusbaum C."/>
            <person name="Birren B."/>
        </authorList>
    </citation>
    <scope>NUCLEOTIDE SEQUENCE [LARGE SCALE GENOMIC DNA]</scope>
    <source>
        <strain evidence="8 10">ATCC 38327</strain>
    </source>
</reference>
<sequence length="156" mass="17911">MLIPKQNRKEIYSYLFKEGVLVVKKDFDLPRHKHINVPNLQVLKAMQSLESRGHVKSQFSWQWFYYILTDQGIEYLREYLHLPAEVVPATFKKPAASRAPLRPHPEGDRRGPRPAYGDRDAYRRADKKDGAPAGDYRPEFRGGVGRGRAPAAPAQQ</sequence>
<organism evidence="8 10">
    <name type="scientific">Allomyces macrogynus (strain ATCC 38327)</name>
    <name type="common">Allomyces javanicus var. macrogynus</name>
    <dbReference type="NCBI Taxonomy" id="578462"/>
    <lineage>
        <taxon>Eukaryota</taxon>
        <taxon>Fungi</taxon>
        <taxon>Fungi incertae sedis</taxon>
        <taxon>Blastocladiomycota</taxon>
        <taxon>Blastocladiomycetes</taxon>
        <taxon>Blastocladiales</taxon>
        <taxon>Blastocladiaceae</taxon>
        <taxon>Allomyces</taxon>
    </lineage>
</organism>
<dbReference type="eggNOG" id="KOG3344">
    <property type="taxonomic scope" value="Eukaryota"/>
</dbReference>
<dbReference type="GO" id="GO:0022627">
    <property type="term" value="C:cytosolic small ribosomal subunit"/>
    <property type="evidence" value="ECO:0007669"/>
    <property type="project" value="TreeGrafter"/>
</dbReference>
<evidence type="ECO:0000256" key="1">
    <source>
        <dbReference type="ARBA" id="ARBA00004496"/>
    </source>
</evidence>
<gene>
    <name evidence="8" type="ORF">AMAG_08677</name>
    <name evidence="9" type="ORF">AMAG_10097</name>
</gene>
<evidence type="ECO:0000256" key="6">
    <source>
        <dbReference type="SAM" id="MobiDB-lite"/>
    </source>
</evidence>
<dbReference type="FunFam" id="1.10.10.10:FF:000025">
    <property type="entry name" value="40S ribosomal protein S10"/>
    <property type="match status" value="1"/>
</dbReference>
<evidence type="ECO:0000256" key="3">
    <source>
        <dbReference type="ARBA" id="ARBA00022490"/>
    </source>
</evidence>
<keyword evidence="4" id="KW-0689">Ribosomal protein</keyword>
<keyword evidence="10" id="KW-1185">Reference proteome</keyword>
<evidence type="ECO:0000256" key="2">
    <source>
        <dbReference type="ARBA" id="ARBA00007278"/>
    </source>
</evidence>
<dbReference type="OMA" id="YRRRDQE"/>
<dbReference type="VEuPathDB" id="FungiDB:AMAG_10097"/>
<keyword evidence="3" id="KW-0963">Cytoplasm</keyword>
<dbReference type="AlphaFoldDB" id="A0A0L0SM78"/>
<dbReference type="Gene3D" id="1.10.10.10">
    <property type="entry name" value="Winged helix-like DNA-binding domain superfamily/Winged helix DNA-binding domain"/>
    <property type="match status" value="1"/>
</dbReference>
<evidence type="ECO:0000256" key="4">
    <source>
        <dbReference type="ARBA" id="ARBA00022980"/>
    </source>
</evidence>
<feature type="compositionally biased region" description="Low complexity" evidence="6">
    <location>
        <begin position="147"/>
        <end position="156"/>
    </location>
</feature>
<dbReference type="InterPro" id="IPR036388">
    <property type="entry name" value="WH-like_DNA-bd_sf"/>
</dbReference>
<name>A0A0L0SM78_ALLM3</name>
<feature type="compositionally biased region" description="Basic and acidic residues" evidence="6">
    <location>
        <begin position="103"/>
        <end position="140"/>
    </location>
</feature>
<dbReference type="EMBL" id="GG745342">
    <property type="protein sequence ID" value="KNE63568.1"/>
    <property type="molecule type" value="Genomic_DNA"/>
</dbReference>
<dbReference type="PANTHER" id="PTHR12146">
    <property type="entry name" value="40S RIBOSOMAL PROTEIN S10"/>
    <property type="match status" value="1"/>
</dbReference>
<evidence type="ECO:0000313" key="8">
    <source>
        <dbReference type="EMBL" id="KNE63568.1"/>
    </source>
</evidence>
<dbReference type="GO" id="GO:0003723">
    <property type="term" value="F:RNA binding"/>
    <property type="evidence" value="ECO:0007669"/>
    <property type="project" value="TreeGrafter"/>
</dbReference>
<evidence type="ECO:0000313" key="10">
    <source>
        <dbReference type="Proteomes" id="UP000054350"/>
    </source>
</evidence>
<accession>A0A0L0SM78</accession>
<dbReference type="OrthoDB" id="5211809at2759"/>
<dbReference type="GO" id="GO:0003735">
    <property type="term" value="F:structural constituent of ribosome"/>
    <property type="evidence" value="ECO:0007669"/>
    <property type="project" value="TreeGrafter"/>
</dbReference>
<proteinExistence type="inferred from homology"/>
<keyword evidence="5" id="KW-0687">Ribonucleoprotein</keyword>
<dbReference type="PANTHER" id="PTHR12146:SF0">
    <property type="entry name" value="RIBOSOMAL PROTEIN S10"/>
    <property type="match status" value="1"/>
</dbReference>
<feature type="region of interest" description="Disordered" evidence="6">
    <location>
        <begin position="93"/>
        <end position="156"/>
    </location>
</feature>
<dbReference type="Proteomes" id="UP000054350">
    <property type="component" value="Unassembled WGS sequence"/>
</dbReference>
<evidence type="ECO:0000313" key="9">
    <source>
        <dbReference type="EMBL" id="KNE64747.1"/>
    </source>
</evidence>
<feature type="domain" description="Plectin/eS10 N-terminal" evidence="7">
    <location>
        <begin position="3"/>
        <end position="94"/>
    </location>
</feature>
<evidence type="ECO:0000256" key="5">
    <source>
        <dbReference type="ARBA" id="ARBA00023274"/>
    </source>
</evidence>
<evidence type="ECO:0000259" key="7">
    <source>
        <dbReference type="Pfam" id="PF03501"/>
    </source>
</evidence>
<dbReference type="VEuPathDB" id="FungiDB:AMAG_08677"/>
<comment type="subcellular location">
    <subcellularLocation>
        <location evidence="1">Cytoplasm</location>
    </subcellularLocation>
</comment>
<dbReference type="InterPro" id="IPR037447">
    <property type="entry name" value="Ribosomal_eS10"/>
</dbReference>
<dbReference type="InterPro" id="IPR005326">
    <property type="entry name" value="Plectin_eS10_N"/>
</dbReference>
<comment type="similarity">
    <text evidence="2">Belongs to the eukaryotic ribosomal protein eS10 family.</text>
</comment>
<dbReference type="STRING" id="578462.A0A0L0SM78"/>
<dbReference type="EMBL" id="GG745345">
    <property type="protein sequence ID" value="KNE64747.1"/>
    <property type="molecule type" value="Genomic_DNA"/>
</dbReference>